<dbReference type="EMBL" id="MFCX01000014">
    <property type="protein sequence ID" value="OGE26228.1"/>
    <property type="molecule type" value="Genomic_DNA"/>
</dbReference>
<organism evidence="2 3">
    <name type="scientific">Candidatus Daviesbacteria bacterium RIFCSPHIGHO2_02_FULL_39_12</name>
    <dbReference type="NCBI Taxonomy" id="1797770"/>
    <lineage>
        <taxon>Bacteria</taxon>
        <taxon>Candidatus Daviesiibacteriota</taxon>
    </lineage>
</organism>
<keyword evidence="1" id="KW-1133">Transmembrane helix</keyword>
<comment type="caution">
    <text evidence="2">The sequence shown here is derived from an EMBL/GenBank/DDBJ whole genome shotgun (WGS) entry which is preliminary data.</text>
</comment>
<proteinExistence type="predicted"/>
<protein>
    <submittedName>
        <fullName evidence="2">Uncharacterized protein</fullName>
    </submittedName>
</protein>
<keyword evidence="1" id="KW-0472">Membrane</keyword>
<reference evidence="2 3" key="1">
    <citation type="journal article" date="2016" name="Nat. Commun.">
        <title>Thousands of microbial genomes shed light on interconnected biogeochemical processes in an aquifer system.</title>
        <authorList>
            <person name="Anantharaman K."/>
            <person name="Brown C.T."/>
            <person name="Hug L.A."/>
            <person name="Sharon I."/>
            <person name="Castelle C.J."/>
            <person name="Probst A.J."/>
            <person name="Thomas B.C."/>
            <person name="Singh A."/>
            <person name="Wilkins M.J."/>
            <person name="Karaoz U."/>
            <person name="Brodie E.L."/>
            <person name="Williams K.H."/>
            <person name="Hubbard S.S."/>
            <person name="Banfield J.F."/>
        </authorList>
    </citation>
    <scope>NUCLEOTIDE SEQUENCE [LARGE SCALE GENOMIC DNA]</scope>
</reference>
<accession>A0A1F5JCD7</accession>
<evidence type="ECO:0000256" key="1">
    <source>
        <dbReference type="SAM" id="Phobius"/>
    </source>
</evidence>
<keyword evidence="1" id="KW-0812">Transmembrane</keyword>
<sequence>MNILIQNKFKLLMILLLMAGLISLIYLVQNTQIFKSRANEQLYNAIEVTDGEGNNICQGNKCDLKPVIKFKVNISELERLKNQ</sequence>
<gene>
    <name evidence="2" type="ORF">A3C26_02770</name>
</gene>
<dbReference type="Proteomes" id="UP000177042">
    <property type="component" value="Unassembled WGS sequence"/>
</dbReference>
<dbReference type="AlphaFoldDB" id="A0A1F5JCD7"/>
<evidence type="ECO:0000313" key="3">
    <source>
        <dbReference type="Proteomes" id="UP000177042"/>
    </source>
</evidence>
<evidence type="ECO:0000313" key="2">
    <source>
        <dbReference type="EMBL" id="OGE26228.1"/>
    </source>
</evidence>
<feature type="transmembrane region" description="Helical" evidence="1">
    <location>
        <begin position="12"/>
        <end position="29"/>
    </location>
</feature>
<name>A0A1F5JCD7_9BACT</name>